<proteinExistence type="predicted"/>
<organism evidence="4 5">
    <name type="scientific">Hohenbuehelia grisea</name>
    <dbReference type="NCBI Taxonomy" id="104357"/>
    <lineage>
        <taxon>Eukaryota</taxon>
        <taxon>Fungi</taxon>
        <taxon>Dikarya</taxon>
        <taxon>Basidiomycota</taxon>
        <taxon>Agaricomycotina</taxon>
        <taxon>Agaricomycetes</taxon>
        <taxon>Agaricomycetidae</taxon>
        <taxon>Agaricales</taxon>
        <taxon>Pleurotineae</taxon>
        <taxon>Pleurotaceae</taxon>
        <taxon>Hohenbuehelia</taxon>
    </lineage>
</organism>
<dbReference type="EMBL" id="JASNQZ010000008">
    <property type="protein sequence ID" value="KAL0953648.1"/>
    <property type="molecule type" value="Genomic_DNA"/>
</dbReference>
<sequence>MRLSLIFLSVALSLSQFAVASPNEAAENAAMAAQPYEESPKGTDGGNAGGPPGNGGGRGGDDNDNDRRRPGPGGSRGDDGNDRDDHSGPRPGHGGHRGGGKKDDDDGHGGRHLGHGGHRHHHHHDVCEQALEHLQTVYELRLGYDRMYATNHTEIIELAMNKKWTIPKAGGSFKVFSKQIKGTIPITRHYNPKTRRHTLAATEAQRNELNAKGFLPDGDLGFMFPTSICNTQPVEQFWLGSMYTPKVYPGGRTYPQYTPVNNFVFKMDPTEILQARRSQYRSQGIIGYGYPLTTQPKPRPVQVITTRPDCREVFKYLTPVYEVMLAGKQNWLYTTSHTRVIELLNARPRATIKAKDGVFKILSKQVEGSVSVCRMVNPTIKDHTLALGDDQKESLLAQGYFNDGVLGYMLPNRFCNSERVARLYSAAAKNHVFKLDQTEAALLIHRNRYKDEGTLAYAFSMRAAQPEPETPKPY</sequence>
<keyword evidence="2" id="KW-0732">Signal</keyword>
<feature type="compositionally biased region" description="Basic and acidic residues" evidence="1">
    <location>
        <begin position="59"/>
        <end position="69"/>
    </location>
</feature>
<feature type="domain" description="DUF5648" evidence="3">
    <location>
        <begin position="145"/>
        <end position="238"/>
    </location>
</feature>
<dbReference type="Pfam" id="PF18885">
    <property type="entry name" value="DUF5648"/>
    <property type="match status" value="2"/>
</dbReference>
<evidence type="ECO:0000313" key="5">
    <source>
        <dbReference type="Proteomes" id="UP001556367"/>
    </source>
</evidence>
<evidence type="ECO:0000259" key="3">
    <source>
        <dbReference type="Pfam" id="PF18885"/>
    </source>
</evidence>
<evidence type="ECO:0000256" key="2">
    <source>
        <dbReference type="SAM" id="SignalP"/>
    </source>
</evidence>
<comment type="caution">
    <text evidence="4">The sequence shown here is derived from an EMBL/GenBank/DDBJ whole genome shotgun (WGS) entry which is preliminary data.</text>
</comment>
<feature type="compositionally biased region" description="Basic and acidic residues" evidence="1">
    <location>
        <begin position="76"/>
        <end position="88"/>
    </location>
</feature>
<evidence type="ECO:0000256" key="1">
    <source>
        <dbReference type="SAM" id="MobiDB-lite"/>
    </source>
</evidence>
<dbReference type="InterPro" id="IPR043708">
    <property type="entry name" value="DUF5648"/>
</dbReference>
<feature type="signal peptide" evidence="2">
    <location>
        <begin position="1"/>
        <end position="20"/>
    </location>
</feature>
<feature type="region of interest" description="Disordered" evidence="1">
    <location>
        <begin position="29"/>
        <end position="124"/>
    </location>
</feature>
<evidence type="ECO:0000313" key="4">
    <source>
        <dbReference type="EMBL" id="KAL0953648.1"/>
    </source>
</evidence>
<protein>
    <recommendedName>
        <fullName evidence="3">DUF5648 domain-containing protein</fullName>
    </recommendedName>
</protein>
<feature type="compositionally biased region" description="Basic and acidic residues" evidence="1">
    <location>
        <begin position="100"/>
        <end position="109"/>
    </location>
</feature>
<reference evidence="5" key="1">
    <citation type="submission" date="2024-06" db="EMBL/GenBank/DDBJ databases">
        <title>Multi-omics analyses provide insights into the biosynthesis of the anticancer antibiotic pleurotin in Hohenbuehelia grisea.</title>
        <authorList>
            <person name="Weaver J.A."/>
            <person name="Alberti F."/>
        </authorList>
    </citation>
    <scope>NUCLEOTIDE SEQUENCE [LARGE SCALE GENOMIC DNA]</scope>
    <source>
        <strain evidence="5">T-177</strain>
    </source>
</reference>
<name>A0ABR3JE31_9AGAR</name>
<gene>
    <name evidence="4" type="ORF">HGRIS_004851</name>
</gene>
<dbReference type="Proteomes" id="UP001556367">
    <property type="component" value="Unassembled WGS sequence"/>
</dbReference>
<feature type="compositionally biased region" description="Gly residues" evidence="1">
    <location>
        <begin position="43"/>
        <end position="58"/>
    </location>
</feature>
<accession>A0ABR3JE31</accession>
<feature type="domain" description="DUF5648" evidence="3">
    <location>
        <begin position="320"/>
        <end position="458"/>
    </location>
</feature>
<keyword evidence="5" id="KW-1185">Reference proteome</keyword>
<feature type="compositionally biased region" description="Basic residues" evidence="1">
    <location>
        <begin position="110"/>
        <end position="124"/>
    </location>
</feature>
<feature type="chain" id="PRO_5047287445" description="DUF5648 domain-containing protein" evidence="2">
    <location>
        <begin position="21"/>
        <end position="474"/>
    </location>
</feature>